<keyword evidence="3" id="KW-1185">Reference proteome</keyword>
<evidence type="ECO:0000313" key="2">
    <source>
        <dbReference type="EMBL" id="QEX20434.1"/>
    </source>
</evidence>
<evidence type="ECO:0000259" key="1">
    <source>
        <dbReference type="Pfam" id="PF00149"/>
    </source>
</evidence>
<feature type="domain" description="Calcineurin-like phosphoesterase" evidence="1">
    <location>
        <begin position="37"/>
        <end position="229"/>
    </location>
</feature>
<dbReference type="EMBL" id="CP042582">
    <property type="protein sequence ID" value="QEX20434.1"/>
    <property type="molecule type" value="Genomic_DNA"/>
</dbReference>
<proteinExistence type="predicted"/>
<gene>
    <name evidence="2" type="ORF">FRZ61_03510</name>
</gene>
<dbReference type="Proteomes" id="UP000325797">
    <property type="component" value="Chromosome"/>
</dbReference>
<protein>
    <submittedName>
        <fullName evidence="2">Metallophosphoesterase</fullName>
    </submittedName>
</protein>
<name>A0A5J6MSZ2_9PROT</name>
<dbReference type="InterPro" id="IPR029052">
    <property type="entry name" value="Metallo-depent_PP-like"/>
</dbReference>
<sequence length="298" mass="31702">MAWAGTGLLWTLAGGVPCSLGLIGEARADEVPAGGFSFVQISDSHIGFNKEANPDVVGTLRRAIGAVNALESRPAFALHTGDVSHLSKPEEFGQARELLQEMKVDRIHFVPGEHDALDDGIGGYLKLFGQGSGDPGWYSFDQSGVHFVGLVNVTDFQPKSLTRLGDAQLEWLEKDLAGLSASTPVVVFAHIPLWTIYEPWGWGTADAPQALSYLKRFGSVTVLNGHIHQVIQKVEGDVSFHTAMSTAYPQPKPGEAAAPGPLKVEPGELGKLLGTRSVKVVPGSRALALVDAPLDRPA</sequence>
<dbReference type="GO" id="GO:0016787">
    <property type="term" value="F:hydrolase activity"/>
    <property type="evidence" value="ECO:0007669"/>
    <property type="project" value="InterPro"/>
</dbReference>
<dbReference type="Gene3D" id="3.60.21.10">
    <property type="match status" value="1"/>
</dbReference>
<evidence type="ECO:0000313" key="3">
    <source>
        <dbReference type="Proteomes" id="UP000325797"/>
    </source>
</evidence>
<organism evidence="2 3">
    <name type="scientific">Hypericibacter adhaerens</name>
    <dbReference type="NCBI Taxonomy" id="2602016"/>
    <lineage>
        <taxon>Bacteria</taxon>
        <taxon>Pseudomonadati</taxon>
        <taxon>Pseudomonadota</taxon>
        <taxon>Alphaproteobacteria</taxon>
        <taxon>Rhodospirillales</taxon>
        <taxon>Dongiaceae</taxon>
        <taxon>Hypericibacter</taxon>
    </lineage>
</organism>
<dbReference type="PANTHER" id="PTHR43143:SF6">
    <property type="entry name" value="BLL3016 PROTEIN"/>
    <property type="match status" value="1"/>
</dbReference>
<dbReference type="PANTHER" id="PTHR43143">
    <property type="entry name" value="METALLOPHOSPHOESTERASE, CALCINEURIN SUPERFAMILY"/>
    <property type="match status" value="1"/>
</dbReference>
<dbReference type="Pfam" id="PF00149">
    <property type="entry name" value="Metallophos"/>
    <property type="match status" value="1"/>
</dbReference>
<accession>A0A5J6MSZ2</accession>
<dbReference type="SUPFAM" id="SSF56300">
    <property type="entry name" value="Metallo-dependent phosphatases"/>
    <property type="match status" value="1"/>
</dbReference>
<dbReference type="AlphaFoldDB" id="A0A5J6MSZ2"/>
<dbReference type="InterPro" id="IPR051918">
    <property type="entry name" value="STPP_CPPED1"/>
</dbReference>
<reference evidence="2 3" key="1">
    <citation type="submission" date="2019-08" db="EMBL/GenBank/DDBJ databases">
        <title>Hyperibacter terrae gen. nov., sp. nov. and Hyperibacter viscosus sp. nov., two new members in the family Rhodospirillaceae isolated from the rhizosphere of Hypericum perforatum.</title>
        <authorList>
            <person name="Noviana Z."/>
        </authorList>
    </citation>
    <scope>NUCLEOTIDE SEQUENCE [LARGE SCALE GENOMIC DNA]</scope>
    <source>
        <strain evidence="2 3">R5959</strain>
    </source>
</reference>
<dbReference type="KEGG" id="hadh:FRZ61_03510"/>
<dbReference type="InterPro" id="IPR004843">
    <property type="entry name" value="Calcineurin-like_PHP"/>
</dbReference>